<evidence type="ECO:0000313" key="1">
    <source>
        <dbReference type="EMBL" id="SIT59833.1"/>
    </source>
</evidence>
<sequence length="60" mass="6899">MLGGSGFLRRQRFLSCAAGRDPLSETLFLEEEPVWHRYGATFWQVLVWLPCWPAFSPPST</sequence>
<name>A0A1R3VJ31_9HYPH</name>
<dbReference type="STRING" id="1631249.BQ8794_80167"/>
<keyword evidence="2" id="KW-1185">Reference proteome</keyword>
<gene>
    <name evidence="1" type="ORF">BQ8794_80167</name>
</gene>
<dbReference type="AlphaFoldDB" id="A0A1R3VJ31"/>
<organism evidence="1 2">
    <name type="scientific">Mesorhizobium prunaredense</name>
    <dbReference type="NCBI Taxonomy" id="1631249"/>
    <lineage>
        <taxon>Bacteria</taxon>
        <taxon>Pseudomonadati</taxon>
        <taxon>Pseudomonadota</taxon>
        <taxon>Alphaproteobacteria</taxon>
        <taxon>Hyphomicrobiales</taxon>
        <taxon>Phyllobacteriaceae</taxon>
        <taxon>Mesorhizobium</taxon>
    </lineage>
</organism>
<dbReference type="EMBL" id="FTPD01000078">
    <property type="protein sequence ID" value="SIT59833.1"/>
    <property type="molecule type" value="Genomic_DNA"/>
</dbReference>
<protein>
    <submittedName>
        <fullName evidence="1">Uncharacterized protein</fullName>
    </submittedName>
</protein>
<proteinExistence type="predicted"/>
<evidence type="ECO:0000313" key="2">
    <source>
        <dbReference type="Proteomes" id="UP000188388"/>
    </source>
</evidence>
<reference evidence="2" key="1">
    <citation type="submission" date="2017-01" db="EMBL/GenBank/DDBJ databases">
        <authorList>
            <person name="Brunel B."/>
        </authorList>
    </citation>
    <scope>NUCLEOTIDE SEQUENCE [LARGE SCALE GENOMIC DNA]</scope>
</reference>
<dbReference type="Proteomes" id="UP000188388">
    <property type="component" value="Unassembled WGS sequence"/>
</dbReference>
<accession>A0A1R3VJ31</accession>